<accession>A0ABY0CYB4</accession>
<dbReference type="EMBL" id="SADD01000001">
    <property type="protein sequence ID" value="RVU48881.1"/>
    <property type="molecule type" value="Genomic_DNA"/>
</dbReference>
<feature type="compositionally biased region" description="Basic and acidic residues" evidence="1">
    <location>
        <begin position="206"/>
        <end position="218"/>
    </location>
</feature>
<feature type="compositionally biased region" description="Basic and acidic residues" evidence="1">
    <location>
        <begin position="395"/>
        <end position="408"/>
    </location>
</feature>
<dbReference type="Proteomes" id="UP000282926">
    <property type="component" value="Unassembled WGS sequence"/>
</dbReference>
<evidence type="ECO:0000313" key="2">
    <source>
        <dbReference type="EMBL" id="RVU48881.1"/>
    </source>
</evidence>
<feature type="region of interest" description="Disordered" evidence="1">
    <location>
        <begin position="571"/>
        <end position="743"/>
    </location>
</feature>
<feature type="region of interest" description="Disordered" evidence="1">
    <location>
        <begin position="784"/>
        <end position="836"/>
    </location>
</feature>
<feature type="region of interest" description="Disordered" evidence="1">
    <location>
        <begin position="146"/>
        <end position="487"/>
    </location>
</feature>
<feature type="compositionally biased region" description="Low complexity" evidence="1">
    <location>
        <begin position="283"/>
        <end position="303"/>
    </location>
</feature>
<evidence type="ECO:0000256" key="1">
    <source>
        <dbReference type="SAM" id="MobiDB-lite"/>
    </source>
</evidence>
<proteinExistence type="predicted"/>
<feature type="compositionally biased region" description="Low complexity" evidence="1">
    <location>
        <begin position="416"/>
        <end position="427"/>
    </location>
</feature>
<feature type="compositionally biased region" description="Basic residues" evidence="1">
    <location>
        <begin position="341"/>
        <end position="350"/>
    </location>
</feature>
<dbReference type="RefSeq" id="WP_127779431.1">
    <property type="nucleotide sequence ID" value="NZ_SADD01000001.1"/>
</dbReference>
<protein>
    <recommendedName>
        <fullName evidence="4">Zinc finger/thioredoxin putative domain-containing protein</fullName>
    </recommendedName>
</protein>
<keyword evidence="3" id="KW-1185">Reference proteome</keyword>
<reference evidence="2 3" key="1">
    <citation type="submission" date="2019-01" db="EMBL/GenBank/DDBJ databases">
        <title>Lujinxingia litoralis gen. nov., sp. nov. and Lujinxingia sediminis gen. nov., sp. nov., new members in the order Bradymonadales, isolated from coastal sediment.</title>
        <authorList>
            <person name="Li C.-M."/>
        </authorList>
    </citation>
    <scope>NUCLEOTIDE SEQUENCE [LARGE SCALE GENOMIC DNA]</scope>
    <source>
        <strain evidence="2 3">SEH01</strain>
    </source>
</reference>
<organism evidence="2 3">
    <name type="scientific">Lujinxingia sediminis</name>
    <dbReference type="NCBI Taxonomy" id="2480984"/>
    <lineage>
        <taxon>Bacteria</taxon>
        <taxon>Deltaproteobacteria</taxon>
        <taxon>Bradymonadales</taxon>
        <taxon>Lujinxingiaceae</taxon>
        <taxon>Lujinxingia</taxon>
    </lineage>
</organism>
<feature type="compositionally biased region" description="Low complexity" evidence="1">
    <location>
        <begin position="809"/>
        <end position="830"/>
    </location>
</feature>
<feature type="compositionally biased region" description="Acidic residues" evidence="1">
    <location>
        <begin position="685"/>
        <end position="694"/>
    </location>
</feature>
<comment type="caution">
    <text evidence="2">The sequence shown here is derived from an EMBL/GenBank/DDBJ whole genome shotgun (WGS) entry which is preliminary data.</text>
</comment>
<name>A0ABY0CYB4_9DELT</name>
<feature type="region of interest" description="Disordered" evidence="1">
    <location>
        <begin position="57"/>
        <end position="90"/>
    </location>
</feature>
<feature type="compositionally biased region" description="Low complexity" evidence="1">
    <location>
        <begin position="625"/>
        <end position="636"/>
    </location>
</feature>
<sequence>MGETTPDAVELKCPGCETYFRLTPKKGRLPTGDVPCPKCFTEISVEDGRKIYRSHMSDMASEDTQRTSSAPGFGVMSRRPSADALDDESEDAIERLTRLAGDLPGGSKATMAGLPGGFTNPFSRDGDLDKTAAIDASVLSAIAEQNGNTTKGPFDNPPVPDPPAEDGLAESTDAGAWRRSHEHQTSPGLDEVSDVLAAEKSANEAQTRKTVDLTRQNRADLAQLRETAENKRVPRSMIGLRSGKAPDEDTLEGEVGLSDAELKSQVLARIKKKRMVARPGDDTATSAGSAGSAGSAPTSVSSARKLKLDKLRPALSGASTAEDDASSDDSEDSGKPSLAHLFKKAQKRRTSPGIGSSEDLPAPRSESPARPQPRPAPPSKAQTDSATPGIDLEDSEARELAELLRDVSDVSDDTAPDSSDASSPDHSGLFDGFGAPEGASPPGRVPLPGISRERGQATSQSMLARLQARRRGPNVDPIELGTAGESRGSGYIRLPTAEIQDVLGRGQYRLRIEDIIYEPVDEAGLTQLIKGGVLLGAEELAEADGDWMPVSEHPVFGELRRKMAAEAHDVLSRIGTPRRKAPAREPATPVPREEPFSPPLPVDASSNSLDFSLLDVEQKGRESAEVAAEAASPSEHSAPELDPFMALETREPESEPLYDDAPGDVSVGQFLEDDLDGAEPGASELVEDDDDDDVAPLAKPNEPPATLPSSPHQRRPEDAILPDVAPASLSSEMDAAPTRKKSAGGRIAGLALGAGLLAVLGAGLTPPGQAMIEDATGWNPSSLWTTTTNEEPPAPRAQQATKTAEVAGTESPTPAEALEPEAAQTPEAAPAPSPDERLVELKQRWRTGESSVDELAELIEIAGARQQWSLMRQASLAALATAPEDERFHTAHKRAVEQDPEMGPYQPQVLDAATGLNFAGNYSVDTHRGWIFKLPGSEDEVIFKPSRQGWEDGWQMEIASWRLCELIACNFEIIKTTPALLHEDALIAALDAASGDIDTAQAQQLRELASWQAGEGDGTSRVVRGSLERLPASSRAPFPIEYRPLWIDWLTATSSPAPLERPLSEELSSIASLADGKFQQPLVDAIGQQPTSEVARDVSSLLLFDYLTNNWERFSTRAETYGLNNPVIGNSIVSRHNGDAFQPRASRRVQGRFEWTTRFSRSTVATIRLLERDTLEAVLFPEAGPVDRARLNVLWSQREDLLERVEQLVAQHGQDDVLYFP</sequence>
<gene>
    <name evidence="2" type="ORF">EA187_05495</name>
</gene>
<evidence type="ECO:0000313" key="3">
    <source>
        <dbReference type="Proteomes" id="UP000282926"/>
    </source>
</evidence>
<evidence type="ECO:0008006" key="4">
    <source>
        <dbReference type="Google" id="ProtNLM"/>
    </source>
</evidence>
<feature type="compositionally biased region" description="Acidic residues" evidence="1">
    <location>
        <begin position="321"/>
        <end position="331"/>
    </location>
</feature>